<keyword evidence="3" id="KW-1185">Reference proteome</keyword>
<dbReference type="Pfam" id="PF00656">
    <property type="entry name" value="Peptidase_C14"/>
    <property type="match status" value="1"/>
</dbReference>
<dbReference type="Gene3D" id="3.40.50.1460">
    <property type="match status" value="1"/>
</dbReference>
<reference evidence="2 3" key="1">
    <citation type="submission" date="2020-08" db="EMBL/GenBank/DDBJ databases">
        <title>Genomic Encyclopedia of Type Strains, Phase IV (KMG-IV): sequencing the most valuable type-strain genomes for metagenomic binning, comparative biology and taxonomic classification.</title>
        <authorList>
            <person name="Goeker M."/>
        </authorList>
    </citation>
    <scope>NUCLEOTIDE SEQUENCE [LARGE SCALE GENOMIC DNA]</scope>
    <source>
        <strain evidence="2 3">DSM 106739</strain>
    </source>
</reference>
<organism evidence="2 3">
    <name type="scientific">Niveibacterium umoris</name>
    <dbReference type="NCBI Taxonomy" id="1193620"/>
    <lineage>
        <taxon>Bacteria</taxon>
        <taxon>Pseudomonadati</taxon>
        <taxon>Pseudomonadota</taxon>
        <taxon>Betaproteobacteria</taxon>
        <taxon>Rhodocyclales</taxon>
        <taxon>Rhodocyclaceae</taxon>
        <taxon>Niveibacterium</taxon>
    </lineage>
</organism>
<dbReference type="InterPro" id="IPR011990">
    <property type="entry name" value="TPR-like_helical_dom_sf"/>
</dbReference>
<dbReference type="Proteomes" id="UP000561045">
    <property type="component" value="Unassembled WGS sequence"/>
</dbReference>
<dbReference type="SUPFAM" id="SSF52129">
    <property type="entry name" value="Caspase-like"/>
    <property type="match status" value="1"/>
</dbReference>
<dbReference type="InterPro" id="IPR052039">
    <property type="entry name" value="Caspase-related_regulators"/>
</dbReference>
<dbReference type="EMBL" id="JACIET010000001">
    <property type="protein sequence ID" value="MBB4011638.1"/>
    <property type="molecule type" value="Genomic_DNA"/>
</dbReference>
<dbReference type="InterPro" id="IPR001309">
    <property type="entry name" value="Pept_C14_p20"/>
</dbReference>
<dbReference type="GO" id="GO:0004197">
    <property type="term" value="F:cysteine-type endopeptidase activity"/>
    <property type="evidence" value="ECO:0007669"/>
    <property type="project" value="InterPro"/>
</dbReference>
<evidence type="ECO:0000313" key="3">
    <source>
        <dbReference type="Proteomes" id="UP000561045"/>
    </source>
</evidence>
<comment type="caution">
    <text evidence="2">The sequence shown here is derived from an EMBL/GenBank/DDBJ whole genome shotgun (WGS) entry which is preliminary data.</text>
</comment>
<gene>
    <name evidence="2" type="ORF">GGR36_000946</name>
</gene>
<dbReference type="PANTHER" id="PTHR22576">
    <property type="entry name" value="MUCOSA ASSOCIATED LYMPHOID TISSUE LYMPHOMA TRANSLOCATION PROTEIN 1/PARACASPASE"/>
    <property type="match status" value="1"/>
</dbReference>
<dbReference type="InterPro" id="IPR011600">
    <property type="entry name" value="Pept_C14_caspase"/>
</dbReference>
<dbReference type="Gene3D" id="1.25.40.10">
    <property type="entry name" value="Tetratricopeptide repeat domain"/>
    <property type="match status" value="1"/>
</dbReference>
<proteinExistence type="predicted"/>
<evidence type="ECO:0000259" key="1">
    <source>
        <dbReference type="PROSITE" id="PS50208"/>
    </source>
</evidence>
<protein>
    <recommendedName>
        <fullName evidence="1">Caspase family p20 domain-containing protein</fullName>
    </recommendedName>
</protein>
<dbReference type="AlphaFoldDB" id="A0A840BJ57"/>
<dbReference type="InterPro" id="IPR029030">
    <property type="entry name" value="Caspase-like_dom_sf"/>
</dbReference>
<feature type="domain" description="Caspase family p20" evidence="1">
    <location>
        <begin position="33"/>
        <end position="113"/>
    </location>
</feature>
<dbReference type="GO" id="GO:0006508">
    <property type="term" value="P:proteolysis"/>
    <property type="evidence" value="ECO:0007669"/>
    <property type="project" value="InterPro"/>
</dbReference>
<dbReference type="PROSITE" id="PS50208">
    <property type="entry name" value="CASPASE_P20"/>
    <property type="match status" value="1"/>
</dbReference>
<sequence>MSSGRVRNPISRRQFLALPLLAAATRIGAVQGQQRLALVIGNRSYPDPFDLPPIPKNVRDVASALERRGFQVTTAADLITPAFLAAIRDFAEKVRAAGPTALALFFFSGHGVQAEAENLLLSSGLNPAGKPRDLLGQAVRLRRDVLDALPQRPEALTMAVIDACRTSITSVVRDADGLNQIEAPPGALVAFATGAGRPAISPVDPAQNTFYTGSFVKVLNQAPDDVSFSDFFRMVKADVTRTMENHPVRAIRQIAQVPYIAENTRSRMRLGLGTETLPLAEDEQSAWNQINAAYWPGDVIGRTDAYLRAFPDGRFAASAVVARDGAREAATALNSRDVKLFRSAFAVELGDDEYRGELGKAARGDKDAAARIARMYRNGAHRLAQDLKRWEGWLQFAVELGNGIASYELALHYRATDQPHLASRYEGRARALGFTPPPTLDNSRK</sequence>
<dbReference type="PANTHER" id="PTHR22576:SF37">
    <property type="entry name" value="MUCOSA-ASSOCIATED LYMPHOID TISSUE LYMPHOMA TRANSLOCATION PROTEIN 1"/>
    <property type="match status" value="1"/>
</dbReference>
<name>A0A840BJ57_9RHOO</name>
<accession>A0A840BJ57</accession>
<dbReference type="RefSeq" id="WP_183632405.1">
    <property type="nucleotide sequence ID" value="NZ_BAABLE010000011.1"/>
</dbReference>
<evidence type="ECO:0000313" key="2">
    <source>
        <dbReference type="EMBL" id="MBB4011638.1"/>
    </source>
</evidence>
<dbReference type="SUPFAM" id="SSF81901">
    <property type="entry name" value="HCP-like"/>
    <property type="match status" value="1"/>
</dbReference>